<feature type="compositionally biased region" description="Polar residues" evidence="1">
    <location>
        <begin position="198"/>
        <end position="210"/>
    </location>
</feature>
<evidence type="ECO:0000256" key="1">
    <source>
        <dbReference type="SAM" id="MobiDB-lite"/>
    </source>
</evidence>
<feature type="compositionally biased region" description="Low complexity" evidence="1">
    <location>
        <begin position="17"/>
        <end position="29"/>
    </location>
</feature>
<reference evidence="3 4" key="1">
    <citation type="journal article" date="2016" name="Front. Microbiol.">
        <title>Comparative Genomics Analysis of Streptomyces Species Reveals Their Adaptation to the Marine Environment and Their Diversity at the Genomic Level.</title>
        <authorList>
            <person name="Tian X."/>
            <person name="Zhang Z."/>
            <person name="Yang T."/>
            <person name="Chen M."/>
            <person name="Li J."/>
            <person name="Chen F."/>
            <person name="Yang J."/>
            <person name="Li W."/>
            <person name="Zhang B."/>
            <person name="Zhang Z."/>
            <person name="Wu J."/>
            <person name="Zhang C."/>
            <person name="Long L."/>
            <person name="Xiao J."/>
        </authorList>
    </citation>
    <scope>NUCLEOTIDE SEQUENCE [LARGE SCALE GENOMIC DNA]</scope>
    <source>
        <strain evidence="3 4">SCSIO M10372</strain>
    </source>
</reference>
<evidence type="ECO:0000313" key="4">
    <source>
        <dbReference type="Proteomes" id="UP000175971"/>
    </source>
</evidence>
<feature type="region of interest" description="Disordered" evidence="1">
    <location>
        <begin position="1"/>
        <end position="29"/>
    </location>
</feature>
<dbReference type="SUPFAM" id="SSF51905">
    <property type="entry name" value="FAD/NAD(P)-binding domain"/>
    <property type="match status" value="1"/>
</dbReference>
<proteinExistence type="predicted"/>
<dbReference type="RefSeq" id="WP_070202729.1">
    <property type="nucleotide sequence ID" value="NZ_LJGZ01000094.1"/>
</dbReference>
<dbReference type="PANTHER" id="PTHR42685:SF22">
    <property type="entry name" value="CONDITIONED MEDIUM FACTOR RECEPTOR 1"/>
    <property type="match status" value="1"/>
</dbReference>
<dbReference type="AlphaFoldDB" id="A0A1E7LQ11"/>
<keyword evidence="4" id="KW-1185">Reference proteome</keyword>
<dbReference type="PANTHER" id="PTHR42685">
    <property type="entry name" value="GERANYLGERANYL DIPHOSPHATE REDUCTASE"/>
    <property type="match status" value="1"/>
</dbReference>
<dbReference type="Pfam" id="PF01494">
    <property type="entry name" value="FAD_binding_3"/>
    <property type="match status" value="1"/>
</dbReference>
<gene>
    <name evidence="3" type="ORF">AN221_24640</name>
</gene>
<evidence type="ECO:0000313" key="3">
    <source>
        <dbReference type="EMBL" id="OEV18302.1"/>
    </source>
</evidence>
<evidence type="ECO:0000259" key="2">
    <source>
        <dbReference type="Pfam" id="PF01494"/>
    </source>
</evidence>
<dbReference type="PRINTS" id="PR00420">
    <property type="entry name" value="RNGMNOXGNASE"/>
</dbReference>
<feature type="region of interest" description="Disordered" evidence="1">
    <location>
        <begin position="172"/>
        <end position="212"/>
    </location>
</feature>
<dbReference type="InterPro" id="IPR002938">
    <property type="entry name" value="FAD-bd"/>
</dbReference>
<dbReference type="GO" id="GO:0071949">
    <property type="term" value="F:FAD binding"/>
    <property type="evidence" value="ECO:0007669"/>
    <property type="project" value="InterPro"/>
</dbReference>
<dbReference type="InterPro" id="IPR036188">
    <property type="entry name" value="FAD/NAD-bd_sf"/>
</dbReference>
<dbReference type="InterPro" id="IPR050407">
    <property type="entry name" value="Geranylgeranyl_reductase"/>
</dbReference>
<dbReference type="PATRIC" id="fig|518642.7.peg.5235"/>
<name>A0A1E7LQ11_9ACTN</name>
<feature type="compositionally biased region" description="Low complexity" evidence="1">
    <location>
        <begin position="177"/>
        <end position="197"/>
    </location>
</feature>
<comment type="caution">
    <text evidence="3">The sequence shown here is derived from an EMBL/GenBank/DDBJ whole genome shotgun (WGS) entry which is preliminary data.</text>
</comment>
<protein>
    <submittedName>
        <fullName evidence="3">Drug:proton antiporter</fullName>
    </submittedName>
</protein>
<dbReference type="Gene3D" id="3.50.50.60">
    <property type="entry name" value="FAD/NAD(P)-binding domain"/>
    <property type="match status" value="1"/>
</dbReference>
<dbReference type="Proteomes" id="UP000175971">
    <property type="component" value="Unassembled WGS sequence"/>
</dbReference>
<feature type="domain" description="FAD-binding" evidence="2">
    <location>
        <begin position="35"/>
        <end position="164"/>
    </location>
</feature>
<organism evidence="3 4">
    <name type="scientific">Streptomyces nanshensis</name>
    <dbReference type="NCBI Taxonomy" id="518642"/>
    <lineage>
        <taxon>Bacteria</taxon>
        <taxon>Bacillati</taxon>
        <taxon>Actinomycetota</taxon>
        <taxon>Actinomycetes</taxon>
        <taxon>Kitasatosporales</taxon>
        <taxon>Streptomycetaceae</taxon>
        <taxon>Streptomyces</taxon>
    </lineage>
</organism>
<dbReference type="EMBL" id="LJGZ01000094">
    <property type="protein sequence ID" value="OEV18302.1"/>
    <property type="molecule type" value="Genomic_DNA"/>
</dbReference>
<feature type="compositionally biased region" description="Basic and acidic residues" evidence="1">
    <location>
        <begin position="1"/>
        <end position="16"/>
    </location>
</feature>
<accession>A0A1E7LQ11</accession>
<sequence>MRELSPKPEPEPERPEPAAAGGHAGEPVGRAGEDAQVIVVGAGPAGSSAAYHLARAGVDVILLEKARFPREKVCGDGLTPRAVHQLIRMGVDISAPGWVRSRGMRWVAGEHRVHIDWPALGRYPDFGLSRSRHDFDDILARHAVAAGARLFSGWKAEAPLTDRAGRVIGVTARSDSPDVPGSPDAPGSSDAPGPSGPRTQTGTGAKTPSRTPVDFRAPVVIAADGASARLALALGLERDPRRQIATAARRYYRSPERSREEYLELWADLRFPDHGPYLPGYGWIFPMGDGRVNVGLGALPHRRHGKADLRATLDQWLARTPEEWGLREENAQGPVRSAALPLGFNRHPLYTRGLLLVGDSGGMVSPWNGEGIAQALEAGEVAAETAALALAHPEGPRREQVLRGYPVEMHHRWGRHYRLGNAAANVIFSRSGFQPVLNRYVMNSPFLLNTLARLLTDLTDKPSRDVIDHVLNTAFRVVPAPRPGRAAGRRLGLGRAVR</sequence>